<dbReference type="EnsemblPlants" id="LPERR01G19340.1">
    <property type="protein sequence ID" value="LPERR01G19340.1"/>
    <property type="gene ID" value="LPERR01G19340"/>
</dbReference>
<evidence type="ECO:0000313" key="3">
    <source>
        <dbReference type="EnsemblPlants" id="LPERR01G19340.1"/>
    </source>
</evidence>
<dbReference type="PANTHER" id="PTHR33065:SF19">
    <property type="entry name" value="OS11G0130700 PROTEIN"/>
    <property type="match status" value="1"/>
</dbReference>
<dbReference type="STRING" id="77586.A0A0D9V2V1"/>
<evidence type="ECO:0000256" key="1">
    <source>
        <dbReference type="SAM" id="MobiDB-lite"/>
    </source>
</evidence>
<dbReference type="Pfam" id="PF20241">
    <property type="entry name" value="DUF6598"/>
    <property type="match status" value="1"/>
</dbReference>
<keyword evidence="4" id="KW-1185">Reference proteome</keyword>
<evidence type="ECO:0000313" key="4">
    <source>
        <dbReference type="Proteomes" id="UP000032180"/>
    </source>
</evidence>
<dbReference type="InterPro" id="IPR046533">
    <property type="entry name" value="DUF6598"/>
</dbReference>
<accession>A0A0D9V2V1</accession>
<reference evidence="4" key="2">
    <citation type="submission" date="2013-12" db="EMBL/GenBank/DDBJ databases">
        <authorList>
            <person name="Yu Y."/>
            <person name="Lee S."/>
            <person name="de Baynast K."/>
            <person name="Wissotski M."/>
            <person name="Liu L."/>
            <person name="Talag J."/>
            <person name="Goicoechea J."/>
            <person name="Angelova A."/>
            <person name="Jetty R."/>
            <person name="Kudrna D."/>
            <person name="Golser W."/>
            <person name="Rivera L."/>
            <person name="Zhang J."/>
            <person name="Wing R."/>
        </authorList>
    </citation>
    <scope>NUCLEOTIDE SEQUENCE</scope>
</reference>
<dbReference type="AlphaFoldDB" id="A0A0D9V2V1"/>
<evidence type="ECO:0000259" key="2">
    <source>
        <dbReference type="Pfam" id="PF20241"/>
    </source>
</evidence>
<sequence>MGYKSRSMGDTEEKMQSGTVGRLIKDGTVSPRETANDEVTESSPIGRAATDEATESSPIRGAAAVDVTDRYLIGTVAKDEIMESDPTAEVYQPAKNYPLSCHRDAQLELMRFTVATDDCFRDSEVCQTHLPCEMVQIFSLKLAKTPIKSDPIQLYGYIAARDDVDFMLNYVFYRSRDDPIIIQQGSLIEMTGPKRGIQMYYNIMFEFDMRMKSGKDEEDDLPLIDGLTELTETFLRFEQLTLHIKGDFGAVDMSLGAVLNGVEATVEVAISELVSAFDLSLSCDLTMLEERGELQLFSGTISESCGLRRFVMAVRLDTMMHLKFKVDKKDSNVVEHFCSFEAKQHGRNIHQIKSELANIFVKVTWSTILSV</sequence>
<dbReference type="PANTHER" id="PTHR33065">
    <property type="entry name" value="OS07G0486400 PROTEIN"/>
    <property type="match status" value="1"/>
</dbReference>
<feature type="region of interest" description="Disordered" evidence="1">
    <location>
        <begin position="1"/>
        <end position="57"/>
    </location>
</feature>
<reference evidence="3 4" key="1">
    <citation type="submission" date="2012-08" db="EMBL/GenBank/DDBJ databases">
        <title>Oryza genome evolution.</title>
        <authorList>
            <person name="Wing R.A."/>
        </authorList>
    </citation>
    <scope>NUCLEOTIDE SEQUENCE</scope>
</reference>
<dbReference type="Proteomes" id="UP000032180">
    <property type="component" value="Chromosome 1"/>
</dbReference>
<dbReference type="Gramene" id="LPERR01G19340.1">
    <property type="protein sequence ID" value="LPERR01G19340.1"/>
    <property type="gene ID" value="LPERR01G19340"/>
</dbReference>
<feature type="domain" description="DUF6598" evidence="2">
    <location>
        <begin position="134"/>
        <end position="363"/>
    </location>
</feature>
<reference evidence="3" key="3">
    <citation type="submission" date="2015-04" db="UniProtKB">
        <authorList>
            <consortium name="EnsemblPlants"/>
        </authorList>
    </citation>
    <scope>IDENTIFICATION</scope>
</reference>
<protein>
    <recommendedName>
        <fullName evidence="2">DUF6598 domain-containing protein</fullName>
    </recommendedName>
</protein>
<dbReference type="HOGENOM" id="CLU_034147_0_1_1"/>
<name>A0A0D9V2V1_9ORYZ</name>
<proteinExistence type="predicted"/>
<organism evidence="3 4">
    <name type="scientific">Leersia perrieri</name>
    <dbReference type="NCBI Taxonomy" id="77586"/>
    <lineage>
        <taxon>Eukaryota</taxon>
        <taxon>Viridiplantae</taxon>
        <taxon>Streptophyta</taxon>
        <taxon>Embryophyta</taxon>
        <taxon>Tracheophyta</taxon>
        <taxon>Spermatophyta</taxon>
        <taxon>Magnoliopsida</taxon>
        <taxon>Liliopsida</taxon>
        <taxon>Poales</taxon>
        <taxon>Poaceae</taxon>
        <taxon>BOP clade</taxon>
        <taxon>Oryzoideae</taxon>
        <taxon>Oryzeae</taxon>
        <taxon>Oryzinae</taxon>
        <taxon>Leersia</taxon>
    </lineage>
</organism>